<dbReference type="RefSeq" id="WP_122321279.1">
    <property type="nucleotide sequence ID" value="NZ_JAUQOO010000001.1"/>
</dbReference>
<protein>
    <submittedName>
        <fullName evidence="1">Uncharacterized protein</fullName>
    </submittedName>
</protein>
<dbReference type="EMBL" id="JAUQOO010000001">
    <property type="protein sequence ID" value="MDO7925542.1"/>
    <property type="molecule type" value="Genomic_DNA"/>
</dbReference>
<sequence length="83" mass="9447">MAQLNSEEDFILIPNYQSPLRAIIPIKIKRKVVREIMTAKGNPDAIYALALKHRMSLQAVGHLTWQTEKYINEAPAVSPNYKV</sequence>
<proteinExistence type="predicted"/>
<comment type="caution">
    <text evidence="1">The sequence shown here is derived from an EMBL/GenBank/DDBJ whole genome shotgun (WGS) entry which is preliminary data.</text>
</comment>
<accession>A0ABT9CJ68</accession>
<gene>
    <name evidence="1" type="ORF">Q6A51_02050</name>
</gene>
<reference evidence="1 2" key="1">
    <citation type="submission" date="2023-07" db="EMBL/GenBank/DDBJ databases">
        <title>Identification of four novel Pseudomonas species associated with bacterial leaf spot of cucurbits.</title>
        <authorList>
            <person name="Fullem K.R."/>
        </authorList>
    </citation>
    <scope>NUCLEOTIDE SEQUENCE [LARGE SCALE GENOMIC DNA]</scope>
    <source>
        <strain evidence="1 2">KFB 138</strain>
    </source>
</reference>
<evidence type="ECO:0000313" key="1">
    <source>
        <dbReference type="EMBL" id="MDO7925542.1"/>
    </source>
</evidence>
<evidence type="ECO:0000313" key="2">
    <source>
        <dbReference type="Proteomes" id="UP001223016"/>
    </source>
</evidence>
<organism evidence="1 2">
    <name type="scientific">Pseudomonas serbiensis</name>
    <dbReference type="NCBI Taxonomy" id="3064350"/>
    <lineage>
        <taxon>Bacteria</taxon>
        <taxon>Pseudomonadati</taxon>
        <taxon>Pseudomonadota</taxon>
        <taxon>Gammaproteobacteria</taxon>
        <taxon>Pseudomonadales</taxon>
        <taxon>Pseudomonadaceae</taxon>
        <taxon>Pseudomonas</taxon>
    </lineage>
</organism>
<name>A0ABT9CJ68_9PSED</name>
<dbReference type="Proteomes" id="UP001223016">
    <property type="component" value="Unassembled WGS sequence"/>
</dbReference>
<keyword evidence="2" id="KW-1185">Reference proteome</keyword>